<sequence>MRDIYFIYLANMGLNDFKLFLHGITVLLCCTYVLSFTTPEKQNFLNEEPHYHSEQQLLDLFARLAKTYPDLARVHSLGTSVDGRDLTVIEISRNVGRRELLKPMFKYVANMHGDETIGREMLINLAQYLLDNYGILPEITELVDRTDIYLMPSMNPDGFNRSKEGLCESRDKYIGRGNALNVDLNRDFPDRFEGALIHRLKPNQPETVAMIKFISLNPFVLSANLHGGAVVASYPYDNSINHNECCVNSPTPDDVMFRQLALTYASNHPTMRTGHNCEETFPSGITNGAFWYELNGGMQDFNYIHSNCFDITLELSCCKYPNASELHNEWFKNKRSLIEYMKMVHQGIKGIVTDNNGYPLQDMEVLVSNLENKPIRTTARGEYWRLLLPGEYDIQVTGFGYHPSVVQRVKVNGNQPTILNFSMTPATEENGF</sequence>
<keyword evidence="8" id="KW-0325">Glycoprotein</keyword>
<dbReference type="GO" id="GO:0005615">
    <property type="term" value="C:extracellular space"/>
    <property type="evidence" value="ECO:0007669"/>
    <property type="project" value="TreeGrafter"/>
</dbReference>
<dbReference type="PANTHER" id="PTHR11532:SF57">
    <property type="entry name" value="CARBOXYPEPTIDASE D, B"/>
    <property type="match status" value="1"/>
</dbReference>
<evidence type="ECO:0000256" key="8">
    <source>
        <dbReference type="ARBA" id="ARBA00023180"/>
    </source>
</evidence>
<evidence type="ECO:0000313" key="11">
    <source>
        <dbReference type="EMBL" id="ABA29656.1"/>
    </source>
</evidence>
<dbReference type="PROSITE" id="PS00133">
    <property type="entry name" value="CARBOXYPEPT_ZN_2"/>
    <property type="match status" value="1"/>
</dbReference>
<dbReference type="InterPro" id="IPR050753">
    <property type="entry name" value="Peptidase_M14_domain"/>
</dbReference>
<dbReference type="Pfam" id="PF00246">
    <property type="entry name" value="Peptidase_M14"/>
    <property type="match status" value="1"/>
</dbReference>
<evidence type="ECO:0000256" key="3">
    <source>
        <dbReference type="ARBA" id="ARBA00022645"/>
    </source>
</evidence>
<reference evidence="11" key="1">
    <citation type="journal article" date="2006" name="Insect Biochem. Mol. Biol.">
        <title>Cloning and characterization of cDNAS encoding carboxypeptidase-like proteins from the gut of Hessian fly larvae [Mayetiola destructor (Say)].</title>
        <authorList>
            <person name="Liu X."/>
            <person name="Fellers J.P."/>
            <person name="Zhu Y.C."/>
            <person name="Mutti N.S."/>
            <person name="El-Bouhssini M."/>
            <person name="Chen M.S."/>
        </authorList>
    </citation>
    <scope>NUCLEOTIDE SEQUENCE</scope>
</reference>
<keyword evidence="3 11" id="KW-0121">Carboxypeptidase</keyword>
<comment type="cofactor">
    <cofactor evidence="1">
        <name>Zn(2+)</name>
        <dbReference type="ChEBI" id="CHEBI:29105"/>
    </cofactor>
</comment>
<evidence type="ECO:0000259" key="10">
    <source>
        <dbReference type="PROSITE" id="PS52035"/>
    </source>
</evidence>
<protein>
    <submittedName>
        <fullName evidence="11">Carboxypeptidase D</fullName>
    </submittedName>
</protein>
<dbReference type="PROSITE" id="PS00132">
    <property type="entry name" value="CARBOXYPEPT_ZN_1"/>
    <property type="match status" value="1"/>
</dbReference>
<dbReference type="MEROPS" id="M14.037"/>
<dbReference type="AlphaFoldDB" id="Q0QWF9"/>
<proteinExistence type="evidence at transcript level"/>
<dbReference type="InterPro" id="IPR008969">
    <property type="entry name" value="CarboxyPept-like_regulatory"/>
</dbReference>
<keyword evidence="5" id="KW-0479">Metal-binding</keyword>
<name>Q0QWF9_MAYDE</name>
<dbReference type="SUPFAM" id="SSF49464">
    <property type="entry name" value="Carboxypeptidase regulatory domain-like"/>
    <property type="match status" value="1"/>
</dbReference>
<dbReference type="PROSITE" id="PS52035">
    <property type="entry name" value="PEPTIDASE_M14"/>
    <property type="match status" value="1"/>
</dbReference>
<dbReference type="FunFam" id="3.40.630.10:FF:000020">
    <property type="entry name" value="Carboxypeptidase D"/>
    <property type="match status" value="1"/>
</dbReference>
<organism evidence="11">
    <name type="scientific">Mayetiola destructor</name>
    <name type="common">Hessian fly</name>
    <dbReference type="NCBI Taxonomy" id="39758"/>
    <lineage>
        <taxon>Eukaryota</taxon>
        <taxon>Metazoa</taxon>
        <taxon>Ecdysozoa</taxon>
        <taxon>Arthropoda</taxon>
        <taxon>Hexapoda</taxon>
        <taxon>Insecta</taxon>
        <taxon>Pterygota</taxon>
        <taxon>Neoptera</taxon>
        <taxon>Endopterygota</taxon>
        <taxon>Diptera</taxon>
        <taxon>Nematocera</taxon>
        <taxon>Sciaroidea</taxon>
        <taxon>Cecidomyiidae</taxon>
        <taxon>Mayetiola</taxon>
    </lineage>
</organism>
<evidence type="ECO:0000256" key="6">
    <source>
        <dbReference type="ARBA" id="ARBA00022801"/>
    </source>
</evidence>
<evidence type="ECO:0000256" key="2">
    <source>
        <dbReference type="ARBA" id="ARBA00005988"/>
    </source>
</evidence>
<evidence type="ECO:0000256" key="5">
    <source>
        <dbReference type="ARBA" id="ARBA00022723"/>
    </source>
</evidence>
<keyword evidence="4" id="KW-0645">Protease</keyword>
<accession>Q0QWF9</accession>
<evidence type="ECO:0000256" key="4">
    <source>
        <dbReference type="ARBA" id="ARBA00022670"/>
    </source>
</evidence>
<dbReference type="GO" id="GO:0016485">
    <property type="term" value="P:protein processing"/>
    <property type="evidence" value="ECO:0007669"/>
    <property type="project" value="TreeGrafter"/>
</dbReference>
<evidence type="ECO:0000256" key="9">
    <source>
        <dbReference type="PROSITE-ProRule" id="PRU01379"/>
    </source>
</evidence>
<dbReference type="CDD" id="cd03868">
    <property type="entry name" value="M14_CPD_I"/>
    <property type="match status" value="1"/>
</dbReference>
<dbReference type="PANTHER" id="PTHR11532">
    <property type="entry name" value="PROTEASE M14 CARBOXYPEPTIDASE"/>
    <property type="match status" value="1"/>
</dbReference>
<dbReference type="Pfam" id="PF13620">
    <property type="entry name" value="CarboxypepD_reg"/>
    <property type="match status" value="1"/>
</dbReference>
<dbReference type="SUPFAM" id="SSF53187">
    <property type="entry name" value="Zn-dependent exopeptidases"/>
    <property type="match status" value="1"/>
</dbReference>
<feature type="active site" description="Proton donor/acceptor" evidence="9">
    <location>
        <position position="314"/>
    </location>
</feature>
<dbReference type="Gene3D" id="3.40.630.10">
    <property type="entry name" value="Zn peptidases"/>
    <property type="match status" value="1"/>
</dbReference>
<dbReference type="InterPro" id="IPR057247">
    <property type="entry name" value="CARBOXYPEPT_ZN_2"/>
</dbReference>
<dbReference type="PRINTS" id="PR00765">
    <property type="entry name" value="CRBOXYPTASEA"/>
</dbReference>
<feature type="domain" description="Peptidase M14" evidence="10">
    <location>
        <begin position="50"/>
        <end position="344"/>
    </location>
</feature>
<evidence type="ECO:0000256" key="7">
    <source>
        <dbReference type="ARBA" id="ARBA00022833"/>
    </source>
</evidence>
<keyword evidence="6" id="KW-0378">Hydrolase</keyword>
<keyword evidence="7" id="KW-0862">Zinc</keyword>
<comment type="similarity">
    <text evidence="2 9">Belongs to the peptidase M14 family.</text>
</comment>
<dbReference type="GO" id="GO:0004181">
    <property type="term" value="F:metallocarboxypeptidase activity"/>
    <property type="evidence" value="ECO:0007669"/>
    <property type="project" value="InterPro"/>
</dbReference>
<dbReference type="GO" id="GO:0006518">
    <property type="term" value="P:peptide metabolic process"/>
    <property type="evidence" value="ECO:0007669"/>
    <property type="project" value="TreeGrafter"/>
</dbReference>
<dbReference type="GO" id="GO:0008270">
    <property type="term" value="F:zinc ion binding"/>
    <property type="evidence" value="ECO:0007669"/>
    <property type="project" value="InterPro"/>
</dbReference>
<dbReference type="InterPro" id="IPR057246">
    <property type="entry name" value="CARBOXYPEPT_ZN_1"/>
</dbReference>
<evidence type="ECO:0000256" key="1">
    <source>
        <dbReference type="ARBA" id="ARBA00001947"/>
    </source>
</evidence>
<dbReference type="EMBL" id="DQ196076">
    <property type="protein sequence ID" value="ABA29656.1"/>
    <property type="molecule type" value="mRNA"/>
</dbReference>
<dbReference type="Gene3D" id="2.60.40.1120">
    <property type="entry name" value="Carboxypeptidase-like, regulatory domain"/>
    <property type="match status" value="1"/>
</dbReference>
<dbReference type="SMART" id="SM00631">
    <property type="entry name" value="Zn_pept"/>
    <property type="match status" value="1"/>
</dbReference>
<dbReference type="InterPro" id="IPR000834">
    <property type="entry name" value="Peptidase_M14"/>
</dbReference>
<dbReference type="CDD" id="cd11308">
    <property type="entry name" value="Peptidase_M14NE-CP-C_like"/>
    <property type="match status" value="1"/>
</dbReference>